<dbReference type="EMBL" id="LQYE01000031">
    <property type="protein sequence ID" value="OAT66981.1"/>
    <property type="molecule type" value="Genomic_DNA"/>
</dbReference>
<comment type="caution">
    <text evidence="3">The sequence shown here is derived from an EMBL/GenBank/DDBJ whole genome shotgun (WGS) entry which is preliminary data.</text>
</comment>
<keyword evidence="2" id="KW-1133">Transmembrane helix</keyword>
<evidence type="ECO:0000256" key="2">
    <source>
        <dbReference type="SAM" id="Phobius"/>
    </source>
</evidence>
<dbReference type="AlphaFoldDB" id="A0A179V7J6"/>
<accession>A0A179V7J6</accession>
<feature type="compositionally biased region" description="Basic and acidic residues" evidence="1">
    <location>
        <begin position="10"/>
        <end position="21"/>
    </location>
</feature>
<organism evidence="3 4">
    <name type="scientific">Mycobacteroides immunogenum</name>
    <dbReference type="NCBI Taxonomy" id="83262"/>
    <lineage>
        <taxon>Bacteria</taxon>
        <taxon>Bacillati</taxon>
        <taxon>Actinomycetota</taxon>
        <taxon>Actinomycetes</taxon>
        <taxon>Mycobacteriales</taxon>
        <taxon>Mycobacteriaceae</taxon>
        <taxon>Mycobacteroides</taxon>
    </lineage>
</organism>
<gene>
    <name evidence="3" type="ORF">AWB85_15305</name>
</gene>
<evidence type="ECO:0000313" key="3">
    <source>
        <dbReference type="EMBL" id="OAT66981.1"/>
    </source>
</evidence>
<dbReference type="Proteomes" id="UP000186919">
    <property type="component" value="Unassembled WGS sequence"/>
</dbReference>
<keyword evidence="2" id="KW-0472">Membrane</keyword>
<name>A0A179V7J6_9MYCO</name>
<keyword evidence="2" id="KW-0812">Transmembrane</keyword>
<evidence type="ECO:0000313" key="4">
    <source>
        <dbReference type="Proteomes" id="UP000186919"/>
    </source>
</evidence>
<protein>
    <submittedName>
        <fullName evidence="3">Uncharacterized protein</fullName>
    </submittedName>
</protein>
<feature type="region of interest" description="Disordered" evidence="1">
    <location>
        <begin position="10"/>
        <end position="30"/>
    </location>
</feature>
<dbReference type="RefSeq" id="WP_064632892.1">
    <property type="nucleotide sequence ID" value="NZ_LQYE01000031.1"/>
</dbReference>
<feature type="transmembrane region" description="Helical" evidence="2">
    <location>
        <begin position="124"/>
        <end position="144"/>
    </location>
</feature>
<evidence type="ECO:0000256" key="1">
    <source>
        <dbReference type="SAM" id="MobiDB-lite"/>
    </source>
</evidence>
<sequence length="157" mass="16952">MNVLAQLAKRQTDLDSPDHKGVQGLSADNPGSRFTDEATAEYGLAVTRYSDNLEALSKARCNAEIVLADHVRAAVKELGPNQDNETAKVALDWCKRLAFLFIGFAVVQGSNVMHQQDGIARGSVLWLIADALVAAVLSAIALLMDFPYVRNLLGRDG</sequence>
<proteinExistence type="predicted"/>
<reference evidence="3 4" key="1">
    <citation type="submission" date="2016-01" db="EMBL/GenBank/DDBJ databases">
        <title>Mycobacterium immunogenum strain CD11_6 genome sequencing and assembly.</title>
        <authorList>
            <person name="Kaur G."/>
            <person name="Nair G.R."/>
            <person name="Mayilraj S."/>
        </authorList>
    </citation>
    <scope>NUCLEOTIDE SEQUENCE [LARGE SCALE GENOMIC DNA]</scope>
    <source>
        <strain evidence="3 4">CD11-6</strain>
    </source>
</reference>